<comment type="subcellular location">
    <subcellularLocation>
        <location evidence="1">Nucleus</location>
    </subcellularLocation>
</comment>
<keyword evidence="10" id="KW-1185">Reference proteome</keyword>
<proteinExistence type="inferred from homology"/>
<keyword evidence="3" id="KW-0804">Transcription</keyword>
<evidence type="ECO:0000256" key="3">
    <source>
        <dbReference type="ARBA" id="ARBA00023163"/>
    </source>
</evidence>
<evidence type="ECO:0000259" key="8">
    <source>
        <dbReference type="Pfam" id="PF25766"/>
    </source>
</evidence>
<evidence type="ECO:0000313" key="10">
    <source>
        <dbReference type="Proteomes" id="UP000274822"/>
    </source>
</evidence>
<feature type="domain" description="RPAP1/MINIYO-like TPR repeats" evidence="8">
    <location>
        <begin position="1307"/>
        <end position="1432"/>
    </location>
</feature>
<name>A0A433QCS1_9FUNG</name>
<feature type="compositionally biased region" description="Acidic residues" evidence="5">
    <location>
        <begin position="312"/>
        <end position="327"/>
    </location>
</feature>
<dbReference type="InterPro" id="IPR013930">
    <property type="entry name" value="RPAP1_N"/>
</dbReference>
<feature type="domain" description="RPAP1 C-terminal" evidence="6">
    <location>
        <begin position="380"/>
        <end position="444"/>
    </location>
</feature>
<comment type="similarity">
    <text evidence="2">Belongs to the RPAP1 family.</text>
</comment>
<evidence type="ECO:0000259" key="6">
    <source>
        <dbReference type="Pfam" id="PF08620"/>
    </source>
</evidence>
<dbReference type="Proteomes" id="UP000274822">
    <property type="component" value="Unassembled WGS sequence"/>
</dbReference>
<evidence type="ECO:0000259" key="7">
    <source>
        <dbReference type="Pfam" id="PF08621"/>
    </source>
</evidence>
<evidence type="ECO:0000256" key="1">
    <source>
        <dbReference type="ARBA" id="ARBA00004123"/>
    </source>
</evidence>
<evidence type="ECO:0000256" key="2">
    <source>
        <dbReference type="ARBA" id="ARBA00009953"/>
    </source>
</evidence>
<keyword evidence="4" id="KW-0539">Nucleus</keyword>
<evidence type="ECO:0000313" key="9">
    <source>
        <dbReference type="EMBL" id="RUS27606.1"/>
    </source>
</evidence>
<dbReference type="EMBL" id="RBNJ01008091">
    <property type="protein sequence ID" value="RUS27606.1"/>
    <property type="molecule type" value="Genomic_DNA"/>
</dbReference>
<evidence type="ECO:0000256" key="5">
    <source>
        <dbReference type="SAM" id="MobiDB-lite"/>
    </source>
</evidence>
<feature type="region of interest" description="Disordered" evidence="5">
    <location>
        <begin position="297"/>
        <end position="327"/>
    </location>
</feature>
<dbReference type="InterPro" id="IPR057989">
    <property type="entry name" value="TPR_RPAP1/MINIYO-like"/>
</dbReference>
<dbReference type="PANTHER" id="PTHR21483">
    <property type="entry name" value="RNA POLYMERASE II-ASSOCIATED PROTEIN 1"/>
    <property type="match status" value="1"/>
</dbReference>
<feature type="domain" description="RPAP1 N-terminal" evidence="7">
    <location>
        <begin position="191"/>
        <end position="231"/>
    </location>
</feature>
<organism evidence="9 10">
    <name type="scientific">Jimgerdemannia flammicorona</name>
    <dbReference type="NCBI Taxonomy" id="994334"/>
    <lineage>
        <taxon>Eukaryota</taxon>
        <taxon>Fungi</taxon>
        <taxon>Fungi incertae sedis</taxon>
        <taxon>Mucoromycota</taxon>
        <taxon>Mucoromycotina</taxon>
        <taxon>Endogonomycetes</taxon>
        <taxon>Endogonales</taxon>
        <taxon>Endogonaceae</taxon>
        <taxon>Jimgerdemannia</taxon>
    </lineage>
</organism>
<dbReference type="InterPro" id="IPR013929">
    <property type="entry name" value="RPAP1_C"/>
</dbReference>
<dbReference type="Pfam" id="PF08621">
    <property type="entry name" value="RPAP1_N"/>
    <property type="match status" value="1"/>
</dbReference>
<reference evidence="9 10" key="1">
    <citation type="journal article" date="2018" name="New Phytol.">
        <title>Phylogenomics of Endogonaceae and evolution of mycorrhizas within Mucoromycota.</title>
        <authorList>
            <person name="Chang Y."/>
            <person name="Desiro A."/>
            <person name="Na H."/>
            <person name="Sandor L."/>
            <person name="Lipzen A."/>
            <person name="Clum A."/>
            <person name="Barry K."/>
            <person name="Grigoriev I.V."/>
            <person name="Martin F.M."/>
            <person name="Stajich J.E."/>
            <person name="Smith M.E."/>
            <person name="Bonito G."/>
            <person name="Spatafora J.W."/>
        </authorList>
    </citation>
    <scope>NUCLEOTIDE SEQUENCE [LARGE SCALE GENOMIC DNA]</scope>
    <source>
        <strain evidence="9 10">AD002</strain>
    </source>
</reference>
<dbReference type="InterPro" id="IPR039913">
    <property type="entry name" value="RPAP1/Rba50"/>
</dbReference>
<dbReference type="PANTHER" id="PTHR21483:SF18">
    <property type="entry name" value="RNA POLYMERASE II-ASSOCIATED PROTEIN 1"/>
    <property type="match status" value="1"/>
</dbReference>
<feature type="region of interest" description="Disordered" evidence="5">
    <location>
        <begin position="54"/>
        <end position="77"/>
    </location>
</feature>
<dbReference type="Pfam" id="PF08620">
    <property type="entry name" value="RPAP1_C"/>
    <property type="match status" value="1"/>
</dbReference>
<evidence type="ECO:0000256" key="4">
    <source>
        <dbReference type="ARBA" id="ARBA00023242"/>
    </source>
</evidence>
<protein>
    <recommendedName>
        <fullName evidence="11">RNA polymerase II-associated protein 1 C-terminal domain-containing protein</fullName>
    </recommendedName>
</protein>
<comment type="caution">
    <text evidence="9">The sequence shown here is derived from an EMBL/GenBank/DDBJ whole genome shotgun (WGS) entry which is preliminary data.</text>
</comment>
<gene>
    <name evidence="9" type="ORF">BC938DRAFT_483001</name>
</gene>
<sequence length="1521" mass="168185">MQRVRQKFDSNEDEEELLRLQEEFLTTKQRPAATVVRRPQPPVASQPIRDVISLDAPPDLEDVPAAAPKPKGKGKSLFATRRELEERENAAAAMEAGDVGDTQGPAVKRVVDFDSHFGNVMGGVTEKDVVKLDFTIGGGGTWRHIPPPTGFPEPVHRSVFQRMHMQKKQEESISKEAPSRPTPGTAPLYHEIHEENVKKLSEMSEADINEARAQLLHSLDPNLLEKLMQRKPVTERGPNEDAKVDVNFHSSRSSHHGEERHVHFQDDAVEIIGESFGGDIGEGVVVDTDLAVDGIKEDGPLLRHPPITTQEESIDVDGPDADADAQEDDDPLVMKAKYYADVPAEHDKLEWMGIKLPHSNPSTPSQPQFAHSDLHPVAHLRFDFVGTILDQAAAVPVHKGLHHHGEDPDLAGYTLPELFHLMRSQVPSQRVIALNTVARVLAKVGRGEYPQRQGTEIATYLTSDKTRAVAYLRSALDDRNVAVVVAAVGALAAWLVEGDEEEREGEEGLGGGWEWRWREKGDVVDRGYEGVWMTPRSLNGGKVQAGGGVTKKFGLDIVDQKKIDEDNNDDDDDGESGSKAEDYADDTIEAHAKLAQKDLIAALLRMQILPRLRYLLENLAGSEDGNLDHWTLGLVVCILLRIVRGSKAACDELVAKSPRLIELVWKWGVVGAQWPIVEEREGEMDGEGSKLHADRRKTKRTEKKWPSVVVVRFLRTLTQSSRDVARDVCVGKGLADDLLRFVIMSPSSMPAGPARSRAYALQVEVLRTYRTLAAYGLFCHVLADIFVAVPGWLADAEAGYEHDEDAGWIARRTVAVMGLLEVYAHAAADMHRMEPEHDICWAQPVSYVGSVVGAVGGWIEGMQGAESSLRVAVLASALGYVGAWCRYLDANPPPGGETEVIGIWEMLRGAFHEDVLNRIVRAVEDMEAEPLMDTSTWELENLAGAYHPEVRRMMERRADEAVLVDLLLRMMQVAGAFGRLPIKAVENEAKGVVTSDAIMKALQVLQRRGASPMRYWTSILDRPKNHLLWTWANATKTLGLVDVPSFPRNMWIRTATELMTRLQPGDEWLVKWLLDNVVLDEKVVGEWFLQLFPGQRPALPLGALKDILELFYRAVVGSDGQIAHSKGLCMHDGRDVGSLMADYSPVPKKAFVTGLPLSPSWVFTPIDELYNADHSEVLRELPDGYQAKEEEIVVSTLEVAKVLCNHVGEGLALAALDPAAVTVALMKVFMIGEKNKDDGGWGGAGEEVFRDQRVDRLVAWWLDRYSAGNVGATSLESSATPLEPSANPLLPLESAWLASSRYTRTTTTPFYQFYQDFSAQYAAVSFGGTSFARLLLPVLSTSYPSDYKHLIWNDLFDVLQTIRLDVEDVPCVEPGGRGVAAFLYPHETNTAVLRFYLRAVLEGKARKEGRQGVGKGALYWIAVHHLSELCFEGAGTSTMVGSIAREVAVMMCSRGSNEVVGDWVRYQGVVEGNIVMPPECYGVARRDAEEVRRRMRVLMGLIGEGGKFDRLVDKVKDVLDL</sequence>
<evidence type="ECO:0008006" key="11">
    <source>
        <dbReference type="Google" id="ProtNLM"/>
    </source>
</evidence>
<dbReference type="GO" id="GO:0006366">
    <property type="term" value="P:transcription by RNA polymerase II"/>
    <property type="evidence" value="ECO:0007669"/>
    <property type="project" value="InterPro"/>
</dbReference>
<accession>A0A433QCS1</accession>
<dbReference type="Pfam" id="PF25766">
    <property type="entry name" value="TPR_RPAP1"/>
    <property type="match status" value="1"/>
</dbReference>